<feature type="compositionally biased region" description="Polar residues" evidence="2">
    <location>
        <begin position="1"/>
        <end position="16"/>
    </location>
</feature>
<evidence type="ECO:0000313" key="5">
    <source>
        <dbReference type="WBParaSite" id="ECPE_0001401301-mRNA-1"/>
    </source>
</evidence>
<dbReference type="AlphaFoldDB" id="A0A183B438"/>
<evidence type="ECO:0000313" key="3">
    <source>
        <dbReference type="EMBL" id="VDP91245.1"/>
    </source>
</evidence>
<feature type="coiled-coil region" evidence="1">
    <location>
        <begin position="39"/>
        <end position="66"/>
    </location>
</feature>
<reference evidence="5" key="1">
    <citation type="submission" date="2016-06" db="UniProtKB">
        <authorList>
            <consortium name="WormBaseParasite"/>
        </authorList>
    </citation>
    <scope>IDENTIFICATION</scope>
</reference>
<protein>
    <submittedName>
        <fullName evidence="3 5">Uncharacterized protein</fullName>
    </submittedName>
</protein>
<reference evidence="3 4" key="2">
    <citation type="submission" date="2018-11" db="EMBL/GenBank/DDBJ databases">
        <authorList>
            <consortium name="Pathogen Informatics"/>
        </authorList>
    </citation>
    <scope>NUCLEOTIDE SEQUENCE [LARGE SCALE GENOMIC DNA]</scope>
    <source>
        <strain evidence="3 4">Egypt</strain>
    </source>
</reference>
<dbReference type="WBParaSite" id="ECPE_0001401301-mRNA-1">
    <property type="protein sequence ID" value="ECPE_0001401301-mRNA-1"/>
    <property type="gene ID" value="ECPE_0001401301"/>
</dbReference>
<sequence length="116" mass="12990">MDPSSHYSSDYESQTDAAGAPPPGKFDYRCPDYDNVDVHSDVKLELESAQLEVEAAEAMRSAATAKHRAAERLRHKDKTDFVKTIRRPYNIDSVAPRGHEPYSDSVTPENIRNKAV</sequence>
<keyword evidence="1" id="KW-0175">Coiled coil</keyword>
<dbReference type="Proteomes" id="UP000272942">
    <property type="component" value="Unassembled WGS sequence"/>
</dbReference>
<accession>A0A183B438</accession>
<evidence type="ECO:0000313" key="4">
    <source>
        <dbReference type="Proteomes" id="UP000272942"/>
    </source>
</evidence>
<keyword evidence="4" id="KW-1185">Reference proteome</keyword>
<feature type="region of interest" description="Disordered" evidence="2">
    <location>
        <begin position="92"/>
        <end position="116"/>
    </location>
</feature>
<evidence type="ECO:0000256" key="1">
    <source>
        <dbReference type="SAM" id="Coils"/>
    </source>
</evidence>
<gene>
    <name evidence="3" type="ORF">ECPE_LOCUS13973</name>
</gene>
<dbReference type="EMBL" id="UZAN01056401">
    <property type="protein sequence ID" value="VDP91245.1"/>
    <property type="molecule type" value="Genomic_DNA"/>
</dbReference>
<evidence type="ECO:0000256" key="2">
    <source>
        <dbReference type="SAM" id="MobiDB-lite"/>
    </source>
</evidence>
<feature type="region of interest" description="Disordered" evidence="2">
    <location>
        <begin position="1"/>
        <end position="28"/>
    </location>
</feature>
<proteinExistence type="predicted"/>
<organism evidence="5">
    <name type="scientific">Echinostoma caproni</name>
    <dbReference type="NCBI Taxonomy" id="27848"/>
    <lineage>
        <taxon>Eukaryota</taxon>
        <taxon>Metazoa</taxon>
        <taxon>Spiralia</taxon>
        <taxon>Lophotrochozoa</taxon>
        <taxon>Platyhelminthes</taxon>
        <taxon>Trematoda</taxon>
        <taxon>Digenea</taxon>
        <taxon>Plagiorchiida</taxon>
        <taxon>Echinostomata</taxon>
        <taxon>Echinostomatoidea</taxon>
        <taxon>Echinostomatidae</taxon>
        <taxon>Echinostoma</taxon>
    </lineage>
</organism>
<name>A0A183B438_9TREM</name>